<evidence type="ECO:0000313" key="1">
    <source>
        <dbReference type="EMBL" id="KFG91729.1"/>
    </source>
</evidence>
<proteinExistence type="predicted"/>
<name>A0A086PEB1_SPHHM</name>
<dbReference type="OrthoDB" id="7554791at2"/>
<evidence type="ECO:0000313" key="2">
    <source>
        <dbReference type="Proteomes" id="UP000024284"/>
    </source>
</evidence>
<keyword evidence="2" id="KW-1185">Reference proteome</keyword>
<dbReference type="eggNOG" id="ENOG5030TS1">
    <property type="taxonomic scope" value="Bacteria"/>
</dbReference>
<dbReference type="STRING" id="76947.GCA_002080435_02359"/>
<protein>
    <recommendedName>
        <fullName evidence="3">DUF2163 domain-containing protein</fullName>
    </recommendedName>
</protein>
<reference evidence="1" key="1">
    <citation type="submission" date="2014-08" db="EMBL/GenBank/DDBJ databases">
        <title>Draft genome sequences of Sphingobium herbicidovorans.</title>
        <authorList>
            <person name="Gan H.M."/>
            <person name="Gan H.Y."/>
            <person name="Savka M.A."/>
        </authorList>
    </citation>
    <scope>NUCLEOTIDE SEQUENCE [LARGE SCALE GENOMIC DNA]</scope>
    <source>
        <strain evidence="1">NBRC 16415</strain>
    </source>
</reference>
<dbReference type="PATRIC" id="fig|1219045.3.peg.598"/>
<dbReference type="AlphaFoldDB" id="A0A086PEB1"/>
<comment type="caution">
    <text evidence="1">The sequence shown here is derived from an EMBL/GenBank/DDBJ whole genome shotgun (WGS) entry which is preliminary data.</text>
</comment>
<dbReference type="EMBL" id="JFZA02000002">
    <property type="protein sequence ID" value="KFG91729.1"/>
    <property type="molecule type" value="Genomic_DNA"/>
</dbReference>
<organism evidence="1 2">
    <name type="scientific">Sphingobium herbicidovorans (strain ATCC 700291 / DSM 11019 / CCUG 56400 / KCTC 2939 / LMG 18315 / NBRC 16415 / MH)</name>
    <name type="common">Sphingomonas herbicidovorans</name>
    <dbReference type="NCBI Taxonomy" id="1219045"/>
    <lineage>
        <taxon>Bacteria</taxon>
        <taxon>Pseudomonadati</taxon>
        <taxon>Pseudomonadota</taxon>
        <taxon>Alphaproteobacteria</taxon>
        <taxon>Sphingomonadales</taxon>
        <taxon>Sphingomonadaceae</taxon>
        <taxon>Sphingobium</taxon>
    </lineage>
</organism>
<accession>A0A086PEB1</accession>
<gene>
    <name evidence="1" type="ORF">BV98_000587</name>
</gene>
<sequence>MDPTLKSALAQPSVLLFGALRIALPTYTIRLLDGSGTLQIGGETYTGCDDVFGTIAELSELSEEIGDQAPEITIKLFPPNVSGAATLASPHMQGCSVQLLVGAVNMTTGTVIGTPEVVFLGEIDVPTVEIDAQGERSVSFTVVSVFERLFEVEEGQRAQNAWHQSIWPGELGLEHMTGTDVNLYWGAKPPQGNNQKNGLAGWLANAQAVKASMPR</sequence>
<dbReference type="Proteomes" id="UP000024284">
    <property type="component" value="Unassembled WGS sequence"/>
</dbReference>
<evidence type="ECO:0008006" key="3">
    <source>
        <dbReference type="Google" id="ProtNLM"/>
    </source>
</evidence>